<reference evidence="1" key="1">
    <citation type="submission" date="2009-10" db="EMBL/GenBank/DDBJ databases">
        <title>Diversity of trophic interactions inside an arsenic-rich microbial ecosystem.</title>
        <authorList>
            <person name="Bertin P.N."/>
            <person name="Heinrich-Salmeron A."/>
            <person name="Pelletier E."/>
            <person name="Goulhen-Chollet F."/>
            <person name="Arsene-Ploetze F."/>
            <person name="Gallien S."/>
            <person name="Calteau A."/>
            <person name="Vallenet D."/>
            <person name="Casiot C."/>
            <person name="Chane-Woon-Ming B."/>
            <person name="Giloteaux L."/>
            <person name="Barakat M."/>
            <person name="Bonnefoy V."/>
            <person name="Bruneel O."/>
            <person name="Chandler M."/>
            <person name="Cleiss J."/>
            <person name="Duran R."/>
            <person name="Elbaz-Poulichet F."/>
            <person name="Fonknechten N."/>
            <person name="Lauga B."/>
            <person name="Mornico D."/>
            <person name="Ortet P."/>
            <person name="Schaeffer C."/>
            <person name="Siguier P."/>
            <person name="Alexander Thil Smith A."/>
            <person name="Van Dorsselaer A."/>
            <person name="Weissenbach J."/>
            <person name="Medigue C."/>
            <person name="Le Paslier D."/>
        </authorList>
    </citation>
    <scope>NUCLEOTIDE SEQUENCE</scope>
</reference>
<comment type="caution">
    <text evidence="1">The sequence shown here is derived from an EMBL/GenBank/DDBJ whole genome shotgun (WGS) entry which is preliminary data.</text>
</comment>
<protein>
    <submittedName>
        <fullName evidence="1">Uncharacterized protein</fullName>
    </submittedName>
</protein>
<organism evidence="1">
    <name type="scientific">mine drainage metagenome</name>
    <dbReference type="NCBI Taxonomy" id="410659"/>
    <lineage>
        <taxon>unclassified sequences</taxon>
        <taxon>metagenomes</taxon>
        <taxon>ecological metagenomes</taxon>
    </lineage>
</organism>
<accession>E6PDV8</accession>
<proteinExistence type="predicted"/>
<sequence length="253" mass="27726">MQSPSLSGVGNGESLAEKPAGIVVLGGNSSTLAFTNSLLPEGRTIVARLVPVAVTPIDTAVGDTWQSVGIAPDDLLHWIDRTFPAEDESAFVAPLHDLDLLARIGWSAPLPANLNEAEVINVEDLPPDVVEAIESGPVPIVPCAVCRRLCVRGDFRWGERELCAWDFHHQVFGRRGPWRNGAYDERHYETLPRCGFVAPALLEELGVEILASFYDCDETLVRSLIGQILDSDRERSHIAVRVDAGFVILRERE</sequence>
<evidence type="ECO:0000313" key="1">
    <source>
        <dbReference type="EMBL" id="CBH74643.1"/>
    </source>
</evidence>
<dbReference type="AlphaFoldDB" id="E6PDV8"/>
<name>E6PDV8_9ZZZZ</name>
<dbReference type="EMBL" id="CABL01000002">
    <property type="protein sequence ID" value="CBH74643.1"/>
    <property type="molecule type" value="Genomic_DNA"/>
</dbReference>
<gene>
    <name evidence="1" type="ORF">CARN1_1746</name>
</gene>